<feature type="domain" description="Amidase" evidence="2">
    <location>
        <begin position="182"/>
        <end position="625"/>
    </location>
</feature>
<evidence type="ECO:0000313" key="3">
    <source>
        <dbReference type="EMBL" id="KAL5112868.1"/>
    </source>
</evidence>
<evidence type="ECO:0000313" key="4">
    <source>
        <dbReference type="Proteomes" id="UP001651158"/>
    </source>
</evidence>
<dbReference type="InterPro" id="IPR036928">
    <property type="entry name" value="AS_sf"/>
</dbReference>
<organism evidence="3 4">
    <name type="scientific">Taenia crassiceps</name>
    <dbReference type="NCBI Taxonomy" id="6207"/>
    <lineage>
        <taxon>Eukaryota</taxon>
        <taxon>Metazoa</taxon>
        <taxon>Spiralia</taxon>
        <taxon>Lophotrochozoa</taxon>
        <taxon>Platyhelminthes</taxon>
        <taxon>Cestoda</taxon>
        <taxon>Eucestoda</taxon>
        <taxon>Cyclophyllidea</taxon>
        <taxon>Taeniidae</taxon>
        <taxon>Taenia</taxon>
    </lineage>
</organism>
<gene>
    <name evidence="3" type="ORF">TcWFU_009089</name>
</gene>
<keyword evidence="4" id="KW-1185">Reference proteome</keyword>
<keyword evidence="1" id="KW-1133">Transmembrane helix</keyword>
<dbReference type="SUPFAM" id="SSF75304">
    <property type="entry name" value="Amidase signature (AS) enzymes"/>
    <property type="match status" value="1"/>
</dbReference>
<dbReference type="GO" id="GO:0016787">
    <property type="term" value="F:hydrolase activity"/>
    <property type="evidence" value="ECO:0007669"/>
    <property type="project" value="UniProtKB-KW"/>
</dbReference>
<dbReference type="Gene3D" id="3.90.1300.10">
    <property type="entry name" value="Amidase signature (AS) domain"/>
    <property type="match status" value="1"/>
</dbReference>
<feature type="transmembrane region" description="Helical" evidence="1">
    <location>
        <begin position="70"/>
        <end position="92"/>
    </location>
</feature>
<dbReference type="InterPro" id="IPR052096">
    <property type="entry name" value="Endocannabinoid_amidase"/>
</dbReference>
<name>A0ABR4QVB6_9CEST</name>
<protein>
    <submittedName>
        <fullName evidence="3">Fatty acid amide hydrolase 1</fullName>
    </submittedName>
</protein>
<accession>A0ABR4QVB6</accession>
<keyword evidence="3" id="KW-0378">Hydrolase</keyword>
<dbReference type="PANTHER" id="PTHR45847:SF6">
    <property type="entry name" value="FATTY ACID AMIDE HYDROLASE"/>
    <property type="match status" value="1"/>
</dbReference>
<comment type="caution">
    <text evidence="3">The sequence shown here is derived from an EMBL/GenBank/DDBJ whole genome shotgun (WGS) entry which is preliminary data.</text>
</comment>
<evidence type="ECO:0000259" key="2">
    <source>
        <dbReference type="Pfam" id="PF01425"/>
    </source>
</evidence>
<keyword evidence="1" id="KW-0472">Membrane</keyword>
<dbReference type="InterPro" id="IPR023631">
    <property type="entry name" value="Amidase_dom"/>
</dbReference>
<dbReference type="EMBL" id="JAKROA010000001">
    <property type="protein sequence ID" value="KAL5112868.1"/>
    <property type="molecule type" value="Genomic_DNA"/>
</dbReference>
<dbReference type="Proteomes" id="UP001651158">
    <property type="component" value="Unassembled WGS sequence"/>
</dbReference>
<proteinExistence type="predicted"/>
<dbReference type="Pfam" id="PF01425">
    <property type="entry name" value="Amidase"/>
    <property type="match status" value="1"/>
</dbReference>
<reference evidence="3 4" key="1">
    <citation type="journal article" date="2022" name="Front. Cell. Infect. Microbiol.">
        <title>The Genomes of Two Strains of Taenia crassiceps the Animal Model for the Study of Human Cysticercosis.</title>
        <authorList>
            <person name="Bobes R.J."/>
            <person name="Estrada K."/>
            <person name="Rios-Valencia D.G."/>
            <person name="Calderon-Gallegos A."/>
            <person name="de la Torre P."/>
            <person name="Carrero J.C."/>
            <person name="Sanchez-Flores A."/>
            <person name="Laclette J.P."/>
        </authorList>
    </citation>
    <scope>NUCLEOTIDE SEQUENCE [LARGE SCALE GENOMIC DNA]</scope>
    <source>
        <strain evidence="3">WFUcys</strain>
    </source>
</reference>
<sequence>MCQKPKRTLCSSSRQEMILEIGMNFCLSSLRIALDMFSCLYLCSSLRAPALLSAVIVEPAAAIQKYFGRFYWDGVICLFWLCIRIGVCIFSLRKGLKRLSKKKSQRQGVISSISAKLRGLNTPMERVDEITSTKMAHLRYCLTDAKDLSALECLEALQVHLLRLMHSPSSCIAELVFNADVAAIVADHVIKKNQKPFSPLLGIPVCLSNCFAVKGEDCNASAVCRAGYSQDTDCYLVQNLRNVGANPVALATTGLLPGEPDASSRLYGTAPHPTHPNRVVGSTSIAVIVKQKGAFLGFGLDVLGDVRLAAVNVGVVGFKPTTQRLSTDGIVSAVNFPEFLPPTVGIVSLCVLDIIDAMESLGSIHSDPFTPPVPFKINTTEKNLTVGVYTNYSRIIPTVPAVQRVMDEVKAALKVKGHNIVEVELPDPEEAVILSLQVILSCYSYWNVHVKQYHGISLTWNEIFKCCLPKIPLFLRGLLSLAIQCQQKANCRNMKRLLEVWKKPLSAESIRMALEAYRRKFSDLWSDEEIDLLIGPAAPAPALLKESPASLAFLQAGYTAIFNIVNCPAGVVPFGKVTQGDVQLAAEVNAAPRSLYAQLLAQQKTAEGLPLAVQVIAKPWADEHALRLMEELEEFHQQHFTANM</sequence>
<evidence type="ECO:0000256" key="1">
    <source>
        <dbReference type="SAM" id="Phobius"/>
    </source>
</evidence>
<dbReference type="PANTHER" id="PTHR45847">
    <property type="entry name" value="FATTY ACID AMIDE HYDROLASE"/>
    <property type="match status" value="1"/>
</dbReference>
<keyword evidence="1" id="KW-0812">Transmembrane</keyword>